<accession>A0ABS1PU14</accession>
<evidence type="ECO:0000313" key="5">
    <source>
        <dbReference type="Proteomes" id="UP000621510"/>
    </source>
</evidence>
<feature type="domain" description="wHTH-Hsp90 Na associated" evidence="3">
    <location>
        <begin position="992"/>
        <end position="1044"/>
    </location>
</feature>
<dbReference type="RefSeq" id="WP_201853771.1">
    <property type="nucleotide sequence ID" value="NZ_JAERRG010000011.1"/>
</dbReference>
<proteinExistence type="predicted"/>
<dbReference type="Pfam" id="PF24410">
    <property type="entry name" value="wHTH-HSP90_Na-assoc"/>
    <property type="match status" value="5"/>
</dbReference>
<sequence length="1403" mass="155480">MADEAREARRNGTAARGAHAFSPPSTPNTRRIWLDEAAGSRAWRLLKAGDERRAEPLRKQTLEVAGRLAELYEEAREALTDDPWQDTNLAPRTARRTNQLLHMVWRDEQDALVPAEAALLALLPFLHQVHRTRTAAELSHVSPTDLRQMGSADPERQAYEVLLRGHERLVRRTELGHLSDRTDGRREIGWWLFHQWAKRQPGQPQALRMAMDVDGTDIGAVLDPELLPRLFSSAHVTPQEMYGATHEGHRRNEVFPLDFGGRDFQDVREWLLGLVIAVAHGLAIEVTDLSSAIVKHVGIPDPLDPARLLATVRAASWRHHLDVLGLTAECDHPAAVAALTDHTLRVESLLRGIRQTAVPELGTLPVYTNADQVREADALSTPGTADRVIRFRLDEERVQELLMGENLYRDRSLAIRELYQNALDACRYRRAREQARNGPDDDTYQGRIAFHQGIDDEGRSYLECRDNGVGMNEIMLSEVFSQAGVRFTDLPRYQEERQEWHNQGITIYPNSRFGIGVLSYFMLADEIRVITCHMDGINGRLAEITVLITGPGHYFRIRSTGRPGTIGTTVRLYLRNGDKTLSCVTELRRLLGIAEFRTTAEHGTQRAEWQPGVMNPRESPGSRYDGFEAHSPLASWSASPGDRSGQVVWCEYGGGVLVDGIYAEPRVQHGVLTDPGGFGKLYGAVVNLTGESRPKRLSVDRTEILDDDVCLEVERLIRAALPTLLTSEPAVLDTDWLENVSGCSPRLADIVTEAAGAAGYKLELHDHSSSVATAGFFPQDMHIVHRDDSGLSETETVLGETLSGRVYGHPGDATLLWRLLAQRPNAELAALVEIVPELARVRSVLTALPSDVFVLTTHFKKWNDRMWPGKDAITMQLATPGHALFVASVSGTSYGEVVSRMEQLRVPSPARPSGAPVVDAVGLALLTHDLHGLSRYEETEVLYWIEADEPVPPGHLLTANLVLDISVEEAIRRMRAFGFTVPDEDALPPNPNELTLRVLSTWLTGKWPWLNPSEPVALDHVLRAAVKLQRSALEVTQELRTHGYRVEIDSTHERSADGLLRQGAEWGWYIEDWQGLKDGETIPPGLLARTSLDLSVPLIEVARRIQELGFAPPSALPDHADDTDRVILSVDAKGEAPWLTVHTDLYVDYVAKAAVATGLSPSAVTSRLHAYGLVPPDPPFPARAEPNDVRLLKMAIVSSETPSSEDEPVLVHQVIQIAIELGVSPAAVVDRLAQYGLRTSLGTAPAKGNRFDSDLVSLGLKSDGRHEEWPPLDWDKPVPLHHLITASARLFLEPREVTERLSAFGFRVPDYQSAQVDEVDRRLCAEQHQWGNQANYLPLGLRHPITDFLRIARFSGVPTGELVRRLRHLGVDLQRVADTVRAALPQVPGLVMEDGSGPPPGTP</sequence>
<dbReference type="EMBL" id="JAERRG010000011">
    <property type="protein sequence ID" value="MBL1115903.1"/>
    <property type="molecule type" value="Genomic_DNA"/>
</dbReference>
<dbReference type="InterPro" id="IPR056506">
    <property type="entry name" value="iHD-CE"/>
</dbReference>
<dbReference type="InterPro" id="IPR020575">
    <property type="entry name" value="Hsp90_N"/>
</dbReference>
<reference evidence="4 5" key="1">
    <citation type="submission" date="2021-01" db="EMBL/GenBank/DDBJ databases">
        <title>WGS of actinomycetes isolated from Thailand.</title>
        <authorList>
            <person name="Thawai C."/>
        </authorList>
    </citation>
    <scope>NUCLEOTIDE SEQUENCE [LARGE SCALE GENOMIC DNA]</scope>
    <source>
        <strain evidence="4 5">CA3R110</strain>
    </source>
</reference>
<feature type="region of interest" description="Disordered" evidence="1">
    <location>
        <begin position="1"/>
        <end position="30"/>
    </location>
</feature>
<feature type="domain" description="iHD-CE" evidence="2">
    <location>
        <begin position="33"/>
        <end position="376"/>
    </location>
</feature>
<dbReference type="PRINTS" id="PR00775">
    <property type="entry name" value="HEATSHOCK90"/>
</dbReference>
<organism evidence="4 5">
    <name type="scientific">Streptomyces endocoffeicus</name>
    <dbReference type="NCBI Taxonomy" id="2898945"/>
    <lineage>
        <taxon>Bacteria</taxon>
        <taxon>Bacillati</taxon>
        <taxon>Actinomycetota</taxon>
        <taxon>Actinomycetes</taxon>
        <taxon>Kitasatosporales</taxon>
        <taxon>Streptomycetaceae</taxon>
        <taxon>Streptomyces</taxon>
    </lineage>
</organism>
<evidence type="ECO:0000256" key="1">
    <source>
        <dbReference type="SAM" id="MobiDB-lite"/>
    </source>
</evidence>
<dbReference type="Proteomes" id="UP000621510">
    <property type="component" value="Unassembled WGS sequence"/>
</dbReference>
<feature type="compositionally biased region" description="Basic and acidic residues" evidence="1">
    <location>
        <begin position="1"/>
        <end position="10"/>
    </location>
</feature>
<keyword evidence="5" id="KW-1185">Reference proteome</keyword>
<dbReference type="InterPro" id="IPR036890">
    <property type="entry name" value="HATPase_C_sf"/>
</dbReference>
<dbReference type="Pfam" id="PF24401">
    <property type="entry name" value="iHD-CE"/>
    <property type="match status" value="1"/>
</dbReference>
<evidence type="ECO:0000313" key="4">
    <source>
        <dbReference type="EMBL" id="MBL1115903.1"/>
    </source>
</evidence>
<name>A0ABS1PU14_9ACTN</name>
<feature type="domain" description="wHTH-Hsp90 Na associated" evidence="3">
    <location>
        <begin position="1262"/>
        <end position="1306"/>
    </location>
</feature>
<evidence type="ECO:0000259" key="3">
    <source>
        <dbReference type="Pfam" id="PF24410"/>
    </source>
</evidence>
<gene>
    <name evidence="4" type="ORF">JK364_26370</name>
</gene>
<evidence type="ECO:0008006" key="6">
    <source>
        <dbReference type="Google" id="ProtNLM"/>
    </source>
</evidence>
<dbReference type="InterPro" id="IPR056507">
    <property type="entry name" value="wHTH-HSP90_Na-assoc"/>
</dbReference>
<evidence type="ECO:0000259" key="2">
    <source>
        <dbReference type="Pfam" id="PF24401"/>
    </source>
</evidence>
<dbReference type="SUPFAM" id="SSF55874">
    <property type="entry name" value="ATPase domain of HSP90 chaperone/DNA topoisomerase II/histidine kinase"/>
    <property type="match status" value="1"/>
</dbReference>
<feature type="domain" description="wHTH-Hsp90 Na associated" evidence="3">
    <location>
        <begin position="1120"/>
        <end position="1173"/>
    </location>
</feature>
<dbReference type="Gene3D" id="3.30.565.10">
    <property type="entry name" value="Histidine kinase-like ATPase, C-terminal domain"/>
    <property type="match status" value="1"/>
</dbReference>
<protein>
    <recommendedName>
        <fullName evidence="6">ATP-binding protein</fullName>
    </recommendedName>
</protein>
<feature type="domain" description="wHTH-Hsp90 Na associated" evidence="3">
    <location>
        <begin position="917"/>
        <end position="979"/>
    </location>
</feature>
<feature type="domain" description="wHTH-Hsp90 Na associated" evidence="3">
    <location>
        <begin position="1185"/>
        <end position="1237"/>
    </location>
</feature>
<comment type="caution">
    <text evidence="4">The sequence shown here is derived from an EMBL/GenBank/DDBJ whole genome shotgun (WGS) entry which is preliminary data.</text>
</comment>